<reference evidence="5" key="2">
    <citation type="submission" date="2014-11" db="EMBL/GenBank/DDBJ databases">
        <title>Draft genome sequence of Hydrogenophaga intermedia S1.</title>
        <authorList>
            <person name="Gan H.M."/>
            <person name="Chew T.H."/>
            <person name="Stolz A."/>
        </authorList>
    </citation>
    <scope>NUCLEOTIDE SEQUENCE [LARGE SCALE GENOMIC DNA]</scope>
    <source>
        <strain evidence="5">S1</strain>
    </source>
</reference>
<keyword evidence="5" id="KW-1185">Reference proteome</keyword>
<evidence type="ECO:0000256" key="2">
    <source>
        <dbReference type="ARBA" id="ARBA00022723"/>
    </source>
</evidence>
<sequence>MSSRFFTFSAVPRGPWRVLDQITVSGPSLPSASHIRVQAGPEAPAPSDWSLRGITSHERYVERAEREALAARQVGLGQPGHTCAALIPIRKNAAWWGLTQDERRRVLEEQSRHIRLGMNYLPQITRRLHHCRDLSDSEPFDFITWFEYAPQDAGRFDELVRELRQTPEWQYVEREIDIRLQAA</sequence>
<proteinExistence type="predicted"/>
<dbReference type="Gene3D" id="3.30.70.3420">
    <property type="match status" value="1"/>
</dbReference>
<dbReference type="AlphaFoldDB" id="A0A1L1PFN6"/>
<evidence type="ECO:0000256" key="3">
    <source>
        <dbReference type="ARBA" id="ARBA00023004"/>
    </source>
</evidence>
<evidence type="ECO:0000313" key="4">
    <source>
        <dbReference type="EMBL" id="CDN86589.1"/>
    </source>
</evidence>
<protein>
    <submittedName>
        <fullName evidence="4">Chlorite dismutase</fullName>
    </submittedName>
</protein>
<keyword evidence="3" id="KW-0408">Iron</keyword>
<evidence type="ECO:0000313" key="5">
    <source>
        <dbReference type="Proteomes" id="UP000028878"/>
    </source>
</evidence>
<accession>A0A1L1PFN6</accession>
<dbReference type="RefSeq" id="WP_009515866.1">
    <property type="nucleotide sequence ID" value="NZ_CCAE010000005.1"/>
</dbReference>
<dbReference type="GO" id="GO:0020037">
    <property type="term" value="F:heme binding"/>
    <property type="evidence" value="ECO:0007669"/>
    <property type="project" value="InterPro"/>
</dbReference>
<reference evidence="5" key="1">
    <citation type="submission" date="2014-02" db="EMBL/GenBank/DDBJ databases">
        <authorList>
            <person name="Gan H."/>
        </authorList>
    </citation>
    <scope>NUCLEOTIDE SEQUENCE [LARGE SCALE GENOMIC DNA]</scope>
    <source>
        <strain evidence="5">S1</strain>
    </source>
</reference>
<dbReference type="EMBL" id="CCAE010000005">
    <property type="protein sequence ID" value="CDN86589.1"/>
    <property type="molecule type" value="Genomic_DNA"/>
</dbReference>
<keyword evidence="2" id="KW-0479">Metal-binding</keyword>
<dbReference type="SUPFAM" id="SSF54909">
    <property type="entry name" value="Dimeric alpha+beta barrel"/>
    <property type="match status" value="1"/>
</dbReference>
<dbReference type="InterPro" id="IPR010644">
    <property type="entry name" value="ChdC/CLD"/>
</dbReference>
<gene>
    <name evidence="4" type="ORF">BN948_00994</name>
</gene>
<dbReference type="Pfam" id="PF06778">
    <property type="entry name" value="Chlor_dismutase"/>
    <property type="match status" value="1"/>
</dbReference>
<evidence type="ECO:0000256" key="1">
    <source>
        <dbReference type="ARBA" id="ARBA00022617"/>
    </source>
</evidence>
<dbReference type="GO" id="GO:0046872">
    <property type="term" value="F:metal ion binding"/>
    <property type="evidence" value="ECO:0007669"/>
    <property type="project" value="UniProtKB-KW"/>
</dbReference>
<name>A0A1L1PFN6_HYDIT</name>
<keyword evidence="1" id="KW-0349">Heme</keyword>
<dbReference type="GO" id="GO:0016491">
    <property type="term" value="F:oxidoreductase activity"/>
    <property type="evidence" value="ECO:0007669"/>
    <property type="project" value="InterPro"/>
</dbReference>
<organism evidence="4 5">
    <name type="scientific">Hydrogenophaga intermedia</name>
    <dbReference type="NCBI Taxonomy" id="65786"/>
    <lineage>
        <taxon>Bacteria</taxon>
        <taxon>Pseudomonadati</taxon>
        <taxon>Pseudomonadota</taxon>
        <taxon>Betaproteobacteria</taxon>
        <taxon>Burkholderiales</taxon>
        <taxon>Comamonadaceae</taxon>
        <taxon>Hydrogenophaga</taxon>
    </lineage>
</organism>
<dbReference type="Proteomes" id="UP000028878">
    <property type="component" value="Unassembled WGS sequence"/>
</dbReference>
<dbReference type="InterPro" id="IPR011008">
    <property type="entry name" value="Dimeric_a/b-barrel"/>
</dbReference>